<dbReference type="Gene3D" id="1.25.10.10">
    <property type="entry name" value="Leucine-rich Repeat Variant"/>
    <property type="match status" value="2"/>
</dbReference>
<dbReference type="EMBL" id="HBGG01023724">
    <property type="protein sequence ID" value="CAD9210098.1"/>
    <property type="molecule type" value="Transcribed_RNA"/>
</dbReference>
<accession>A0A7S1SVA0</accession>
<reference evidence="2" key="1">
    <citation type="submission" date="2021-01" db="EMBL/GenBank/DDBJ databases">
        <authorList>
            <person name="Corre E."/>
            <person name="Pelletier E."/>
            <person name="Niang G."/>
            <person name="Scheremetjew M."/>
            <person name="Finn R."/>
            <person name="Kale V."/>
            <person name="Holt S."/>
            <person name="Cochrane G."/>
            <person name="Meng A."/>
            <person name="Brown T."/>
            <person name="Cohen L."/>
        </authorList>
    </citation>
    <scope>NUCLEOTIDE SEQUENCE</scope>
    <source>
        <strain evidence="2">PLY429</strain>
    </source>
</reference>
<dbReference type="SUPFAM" id="SSF48371">
    <property type="entry name" value="ARM repeat"/>
    <property type="match status" value="1"/>
</dbReference>
<proteinExistence type="predicted"/>
<feature type="region of interest" description="Disordered" evidence="1">
    <location>
        <begin position="213"/>
        <end position="232"/>
    </location>
</feature>
<feature type="region of interest" description="Disordered" evidence="1">
    <location>
        <begin position="423"/>
        <end position="473"/>
    </location>
</feature>
<gene>
    <name evidence="2" type="ORF">TCHU04912_LOCUS12337</name>
</gene>
<sequence>MLGCRPNPISSILNGLTFGSTSCSAACVALLRLLIVSPDTRPRIMRFLLKDWDFKYLVDCIRLCMDMPMMGGRNAAADAVAVMSNLCQPPAQPSAGGTASDQVHMEACHRKLIDANAIEALVEVCKQRYYLPMAKSASLECLNALMRRGPADAKVRFLNCNAIVHVTNLLGNERIDFVGKAAGAGALRWVTLPHRTVEENAAADEVLRDKLSEGDGAAEGGTPAKADNFAMAPSGAMLPGESAGDAPPAWAVGDETAEAIILEEALLDEEMKQRVLQRVEIVARAGAIRPLVRLCEGAEGALPEIDPNNPPPPDVKGKKGKKKGGKKGKKKKLEPGQAEAQTNAAGCLRLLSLSDNNKVSIIKEQGVRYLTPLLTTKADHARWHARQVLLNCAMLPNYTKLMQMYKVPDYVTAANVPEDHFYPRLGDRPTVRPMTTGDVDDSAPTQPPPMSARGPPRGVKTAPSNSSRDGQNAALVAAMQETPNEAEVQMVHG</sequence>
<dbReference type="InterPro" id="IPR016024">
    <property type="entry name" value="ARM-type_fold"/>
</dbReference>
<evidence type="ECO:0000256" key="1">
    <source>
        <dbReference type="SAM" id="MobiDB-lite"/>
    </source>
</evidence>
<organism evidence="2">
    <name type="scientific">Tetraselmis chuii</name>
    <dbReference type="NCBI Taxonomy" id="63592"/>
    <lineage>
        <taxon>Eukaryota</taxon>
        <taxon>Viridiplantae</taxon>
        <taxon>Chlorophyta</taxon>
        <taxon>core chlorophytes</taxon>
        <taxon>Chlorodendrophyceae</taxon>
        <taxon>Chlorodendrales</taxon>
        <taxon>Chlorodendraceae</taxon>
        <taxon>Tetraselmis</taxon>
    </lineage>
</organism>
<dbReference type="InterPro" id="IPR011989">
    <property type="entry name" value="ARM-like"/>
</dbReference>
<protein>
    <submittedName>
        <fullName evidence="2">Uncharacterized protein</fullName>
    </submittedName>
</protein>
<feature type="compositionally biased region" description="Basic residues" evidence="1">
    <location>
        <begin position="318"/>
        <end position="332"/>
    </location>
</feature>
<feature type="region of interest" description="Disordered" evidence="1">
    <location>
        <begin position="301"/>
        <end position="339"/>
    </location>
</feature>
<dbReference type="AlphaFoldDB" id="A0A7S1SVA0"/>
<dbReference type="PROSITE" id="PS51257">
    <property type="entry name" value="PROKAR_LIPOPROTEIN"/>
    <property type="match status" value="1"/>
</dbReference>
<evidence type="ECO:0000313" key="2">
    <source>
        <dbReference type="EMBL" id="CAD9210098.1"/>
    </source>
</evidence>
<name>A0A7S1SVA0_9CHLO</name>